<evidence type="ECO:0000259" key="9">
    <source>
        <dbReference type="Pfam" id="PF22600"/>
    </source>
</evidence>
<name>A0A7S1LI72_ALECA</name>
<dbReference type="SUPFAM" id="SSF81301">
    <property type="entry name" value="Nucleotidyltransferase"/>
    <property type="match status" value="1"/>
</dbReference>
<evidence type="ECO:0000256" key="2">
    <source>
        <dbReference type="ARBA" id="ARBA00001946"/>
    </source>
</evidence>
<sequence length="452" mass="49659">MPGWAKTAQNLLEDLHTKPPKSYVAAQAFYATLQRVGQHVDVSEHCDILDALMGPLKEKADRDRLAAAAPSSAGSSRTDGLGGALDLPAAGRAIAASRTADEADSADEVRESCAALPYMAYPAFVGDVISSVRQAVSDVTDVEVRAFGSALSGFGDEASDVDLVVVAAKASLVKGLGLDGRITRRYLAPRALDELQRRLQKRGFRVHECRLGTQIPILKMSIDSRSSDHPGDVECDLSVNNLLPVFNTALLKAYADIDSRAVVVTQVCRRWAKAQGVHGAPLGHLSSYAFTLMVIFYMQVKGALPCLQQCAQVEPRIFKEGGKEYNVAMASQASMAWEPARDTPITFSGFVRFFCEEFEWGEWVVSVRTGHCFGKRDYPRLEVMARRWMKPQELGELIHIEDPFDTERNLNCVLDATHNAKLRLALEKQHALEQQNMRPQQALSCWLGDVPA</sequence>
<dbReference type="Gene3D" id="1.10.1410.10">
    <property type="match status" value="1"/>
</dbReference>
<evidence type="ECO:0000256" key="4">
    <source>
        <dbReference type="ARBA" id="ARBA00022490"/>
    </source>
</evidence>
<dbReference type="GO" id="GO:0016779">
    <property type="term" value="F:nucleotidyltransferase activity"/>
    <property type="evidence" value="ECO:0007669"/>
    <property type="project" value="TreeGrafter"/>
</dbReference>
<keyword evidence="6" id="KW-0479">Metal-binding</keyword>
<evidence type="ECO:0000256" key="1">
    <source>
        <dbReference type="ARBA" id="ARBA00001936"/>
    </source>
</evidence>
<evidence type="ECO:0000259" key="8">
    <source>
        <dbReference type="Pfam" id="PF03828"/>
    </source>
</evidence>
<feature type="domain" description="Poly(A) RNA polymerase mitochondrial-like central palm" evidence="9">
    <location>
        <begin position="139"/>
        <end position="255"/>
    </location>
</feature>
<dbReference type="CDD" id="cd05402">
    <property type="entry name" value="NT_PAP_TUTase"/>
    <property type="match status" value="1"/>
</dbReference>
<dbReference type="EMBL" id="HBGE01014304">
    <property type="protein sequence ID" value="CAD9103236.1"/>
    <property type="molecule type" value="Transcribed_RNA"/>
</dbReference>
<evidence type="ECO:0000256" key="3">
    <source>
        <dbReference type="ARBA" id="ARBA00004496"/>
    </source>
</evidence>
<reference evidence="10" key="1">
    <citation type="submission" date="2021-01" db="EMBL/GenBank/DDBJ databases">
        <authorList>
            <person name="Corre E."/>
            <person name="Pelletier E."/>
            <person name="Niang G."/>
            <person name="Scheremetjew M."/>
            <person name="Finn R."/>
            <person name="Kale V."/>
            <person name="Holt S."/>
            <person name="Cochrane G."/>
            <person name="Meng A."/>
            <person name="Brown T."/>
            <person name="Cohen L."/>
        </authorList>
    </citation>
    <scope>NUCLEOTIDE SEQUENCE</scope>
    <source>
        <strain evidence="10">OF101</strain>
    </source>
</reference>
<evidence type="ECO:0000256" key="6">
    <source>
        <dbReference type="ARBA" id="ARBA00022723"/>
    </source>
</evidence>
<dbReference type="GO" id="GO:0005737">
    <property type="term" value="C:cytoplasm"/>
    <property type="evidence" value="ECO:0007669"/>
    <property type="project" value="UniProtKB-SubCell"/>
</dbReference>
<dbReference type="InterPro" id="IPR054708">
    <property type="entry name" value="MTPAP-like_central"/>
</dbReference>
<dbReference type="InterPro" id="IPR043519">
    <property type="entry name" value="NT_sf"/>
</dbReference>
<dbReference type="Pfam" id="PF03828">
    <property type="entry name" value="PAP_assoc"/>
    <property type="match status" value="1"/>
</dbReference>
<comment type="cofactor">
    <cofactor evidence="2">
        <name>Mg(2+)</name>
        <dbReference type="ChEBI" id="CHEBI:18420"/>
    </cofactor>
</comment>
<dbReference type="InterPro" id="IPR002058">
    <property type="entry name" value="PAP_assoc"/>
</dbReference>
<dbReference type="AlphaFoldDB" id="A0A7S1LI72"/>
<organism evidence="10">
    <name type="scientific">Alexandrium catenella</name>
    <name type="common">Red tide dinoflagellate</name>
    <name type="synonym">Gonyaulax catenella</name>
    <dbReference type="NCBI Taxonomy" id="2925"/>
    <lineage>
        <taxon>Eukaryota</taxon>
        <taxon>Sar</taxon>
        <taxon>Alveolata</taxon>
        <taxon>Dinophyceae</taxon>
        <taxon>Gonyaulacales</taxon>
        <taxon>Pyrocystaceae</taxon>
        <taxon>Alexandrium</taxon>
    </lineage>
</organism>
<evidence type="ECO:0000256" key="7">
    <source>
        <dbReference type="ARBA" id="ARBA00022842"/>
    </source>
</evidence>
<feature type="domain" description="PAP-associated" evidence="8">
    <location>
        <begin position="348"/>
        <end position="407"/>
    </location>
</feature>
<dbReference type="GO" id="GO:0031123">
    <property type="term" value="P:RNA 3'-end processing"/>
    <property type="evidence" value="ECO:0007669"/>
    <property type="project" value="TreeGrafter"/>
</dbReference>
<dbReference type="SUPFAM" id="SSF81631">
    <property type="entry name" value="PAP/OAS1 substrate-binding domain"/>
    <property type="match status" value="1"/>
</dbReference>
<keyword evidence="7" id="KW-0460">Magnesium</keyword>
<keyword evidence="5" id="KW-0808">Transferase</keyword>
<gene>
    <name evidence="10" type="ORF">ACAT0790_LOCUS8419</name>
</gene>
<dbReference type="Gene3D" id="3.30.460.10">
    <property type="entry name" value="Beta Polymerase, domain 2"/>
    <property type="match status" value="1"/>
</dbReference>
<dbReference type="PANTHER" id="PTHR12271">
    <property type="entry name" value="POLY A POLYMERASE CID PAP -RELATED"/>
    <property type="match status" value="1"/>
</dbReference>
<evidence type="ECO:0008006" key="11">
    <source>
        <dbReference type="Google" id="ProtNLM"/>
    </source>
</evidence>
<comment type="subcellular location">
    <subcellularLocation>
        <location evidence="3">Cytoplasm</location>
    </subcellularLocation>
</comment>
<evidence type="ECO:0000313" key="10">
    <source>
        <dbReference type="EMBL" id="CAD9103236.1"/>
    </source>
</evidence>
<dbReference type="GO" id="GO:0046872">
    <property type="term" value="F:metal ion binding"/>
    <property type="evidence" value="ECO:0007669"/>
    <property type="project" value="UniProtKB-KW"/>
</dbReference>
<proteinExistence type="predicted"/>
<keyword evidence="4" id="KW-0963">Cytoplasm</keyword>
<dbReference type="PANTHER" id="PTHR12271:SF40">
    <property type="entry name" value="POLY(A) RNA POLYMERASE GLD2"/>
    <property type="match status" value="1"/>
</dbReference>
<protein>
    <recommendedName>
        <fullName evidence="11">PAP-associated domain-containing protein</fullName>
    </recommendedName>
</protein>
<evidence type="ECO:0000256" key="5">
    <source>
        <dbReference type="ARBA" id="ARBA00022679"/>
    </source>
</evidence>
<accession>A0A7S1LI72</accession>
<comment type="cofactor">
    <cofactor evidence="1">
        <name>Mn(2+)</name>
        <dbReference type="ChEBI" id="CHEBI:29035"/>
    </cofactor>
</comment>
<dbReference type="Pfam" id="PF22600">
    <property type="entry name" value="MTPAP-like_central"/>
    <property type="match status" value="1"/>
</dbReference>